<feature type="compositionally biased region" description="Pro residues" evidence="5">
    <location>
        <begin position="326"/>
        <end position="340"/>
    </location>
</feature>
<dbReference type="InterPro" id="IPR011009">
    <property type="entry name" value="Kinase-like_dom_sf"/>
</dbReference>
<dbReference type="GO" id="GO:0005524">
    <property type="term" value="F:ATP binding"/>
    <property type="evidence" value="ECO:0007669"/>
    <property type="project" value="UniProtKB-KW"/>
</dbReference>
<dbReference type="Proteomes" id="UP001139648">
    <property type="component" value="Unassembled WGS sequence"/>
</dbReference>
<evidence type="ECO:0000256" key="6">
    <source>
        <dbReference type="SAM" id="Phobius"/>
    </source>
</evidence>
<gene>
    <name evidence="8" type="ORF">HD597_006672</name>
</gene>
<evidence type="ECO:0000256" key="3">
    <source>
        <dbReference type="ARBA" id="ARBA00022777"/>
    </source>
</evidence>
<dbReference type="PANTHER" id="PTHR43289">
    <property type="entry name" value="MITOGEN-ACTIVATED PROTEIN KINASE KINASE KINASE 20-RELATED"/>
    <property type="match status" value="1"/>
</dbReference>
<dbReference type="Gene3D" id="3.30.200.20">
    <property type="entry name" value="Phosphorylase Kinase, domain 1"/>
    <property type="match status" value="1"/>
</dbReference>
<feature type="transmembrane region" description="Helical" evidence="6">
    <location>
        <begin position="357"/>
        <end position="378"/>
    </location>
</feature>
<evidence type="ECO:0000256" key="5">
    <source>
        <dbReference type="SAM" id="MobiDB-lite"/>
    </source>
</evidence>
<keyword evidence="9" id="KW-1185">Reference proteome</keyword>
<evidence type="ECO:0000256" key="4">
    <source>
        <dbReference type="ARBA" id="ARBA00022840"/>
    </source>
</evidence>
<keyword evidence="1" id="KW-0808">Transferase</keyword>
<evidence type="ECO:0000259" key="7">
    <source>
        <dbReference type="PROSITE" id="PS50011"/>
    </source>
</evidence>
<evidence type="ECO:0000256" key="2">
    <source>
        <dbReference type="ARBA" id="ARBA00022741"/>
    </source>
</evidence>
<dbReference type="InterPro" id="IPR000719">
    <property type="entry name" value="Prot_kinase_dom"/>
</dbReference>
<dbReference type="Gene3D" id="2.120.10.30">
    <property type="entry name" value="TolB, C-terminal domain"/>
    <property type="match status" value="1"/>
</dbReference>
<dbReference type="SUPFAM" id="SSF82171">
    <property type="entry name" value="DPP6 N-terminal domain-like"/>
    <property type="match status" value="1"/>
</dbReference>
<protein>
    <submittedName>
        <fullName evidence="8">Ser/Thr protein kinase</fullName>
    </submittedName>
</protein>
<feature type="compositionally biased region" description="Gly residues" evidence="5">
    <location>
        <begin position="306"/>
        <end position="325"/>
    </location>
</feature>
<sequence length="702" mass="73013">MPDLAALRPGDPATVGEYRLAGRLGEGGQGIVYLATNPAGTKVALKLLRSDLAGDAEASERFVREVALARRVAPFCTAQVVETGLFGGRPYIVSEYIDGPTLTDVVREQGPRSGTSLHRLAIGTVTALVAIHQAGIVHRDFKPSNVVLASDGPRVIDFGIAKALDLTSTLTGAVIGTPSYMAPEQLTETGPGPKSDLFAWACTLLFAASGQPPFGQDSVPAVVNRILHNEADTGSLTDPALRALVTDCLAKDPARRPSSSEALMRLLGHAPGGPSGRVPPADPRAHAAPAPSPGLLQQGTAAAAPGGAGSGAAGGPPGGASGGAPGRPPAVPGAYQPPGPYLQGPATRPAGRRRTGWVVAGGVAGALVLAAASAFVAVRLSGIPERTTSPTPSTAAITTSAPPGTTAPPATRPLSLPGTSVKLEERDGDPIRLASYTVDGGKRLYVRKHATGRFASDPRYFEYALDPATNRALGTDVDYSTDLYATVSIIDHVSDARRVVELSPKPVFPTTPRWSPDGRYGLVTLYKGADGNAVEHGFGIIDVAAEKGRVFEIKDEGAGEWRFFWDADGRAVGTWTGGRMRFYDLNGKVVRTLTGVGTPVWVEGDDISPSGTRFLAHCTSAGTSLCARPTSGGDAEPITIPFASNRLIGWWDDDHLAVWRARGGGYEAVVIDLAGKVSRVLATAGKKAEFDKMGFRFSRVSP</sequence>
<keyword evidence="6" id="KW-0812">Transmembrane</keyword>
<dbReference type="SUPFAM" id="SSF56112">
    <property type="entry name" value="Protein kinase-like (PK-like)"/>
    <property type="match status" value="1"/>
</dbReference>
<feature type="region of interest" description="Disordered" evidence="5">
    <location>
        <begin position="384"/>
        <end position="426"/>
    </location>
</feature>
<dbReference type="Pfam" id="PF00069">
    <property type="entry name" value="Pkinase"/>
    <property type="match status" value="1"/>
</dbReference>
<dbReference type="Gene3D" id="1.10.510.10">
    <property type="entry name" value="Transferase(Phosphotransferase) domain 1"/>
    <property type="match status" value="1"/>
</dbReference>
<evidence type="ECO:0000313" key="8">
    <source>
        <dbReference type="EMBL" id="MCP2359652.1"/>
    </source>
</evidence>
<evidence type="ECO:0000256" key="1">
    <source>
        <dbReference type="ARBA" id="ARBA00022679"/>
    </source>
</evidence>
<feature type="domain" description="Protein kinase" evidence="7">
    <location>
        <begin position="18"/>
        <end position="267"/>
    </location>
</feature>
<keyword evidence="3 8" id="KW-0418">Kinase</keyword>
<proteinExistence type="predicted"/>
<reference evidence="8" key="1">
    <citation type="submission" date="2022-06" db="EMBL/GenBank/DDBJ databases">
        <title>Sequencing the genomes of 1000 actinobacteria strains.</title>
        <authorList>
            <person name="Klenk H.-P."/>
        </authorList>
    </citation>
    <scope>NUCLEOTIDE SEQUENCE</scope>
    <source>
        <strain evidence="8">DSM 46694</strain>
    </source>
</reference>
<keyword evidence="6" id="KW-1133">Transmembrane helix</keyword>
<dbReference type="RefSeq" id="WP_276083087.1">
    <property type="nucleotide sequence ID" value="NZ_BAABKA010000035.1"/>
</dbReference>
<dbReference type="PROSITE" id="PS00108">
    <property type="entry name" value="PROTEIN_KINASE_ST"/>
    <property type="match status" value="1"/>
</dbReference>
<dbReference type="GO" id="GO:0004674">
    <property type="term" value="F:protein serine/threonine kinase activity"/>
    <property type="evidence" value="ECO:0007669"/>
    <property type="project" value="TreeGrafter"/>
</dbReference>
<dbReference type="EMBL" id="JAMZEB010000002">
    <property type="protein sequence ID" value="MCP2359652.1"/>
    <property type="molecule type" value="Genomic_DNA"/>
</dbReference>
<dbReference type="PROSITE" id="PS50011">
    <property type="entry name" value="PROTEIN_KINASE_DOM"/>
    <property type="match status" value="1"/>
</dbReference>
<keyword evidence="2" id="KW-0547">Nucleotide-binding</keyword>
<comment type="caution">
    <text evidence="8">The sequence shown here is derived from an EMBL/GenBank/DDBJ whole genome shotgun (WGS) entry which is preliminary data.</text>
</comment>
<dbReference type="CDD" id="cd14014">
    <property type="entry name" value="STKc_PknB_like"/>
    <property type="match status" value="1"/>
</dbReference>
<keyword evidence="4" id="KW-0067">ATP-binding</keyword>
<feature type="region of interest" description="Disordered" evidence="5">
    <location>
        <begin position="266"/>
        <end position="351"/>
    </location>
</feature>
<accession>A0A9X2GL45</accession>
<organism evidence="8 9">
    <name type="scientific">Nonomuraea thailandensis</name>
    <dbReference type="NCBI Taxonomy" id="1188745"/>
    <lineage>
        <taxon>Bacteria</taxon>
        <taxon>Bacillati</taxon>
        <taxon>Actinomycetota</taxon>
        <taxon>Actinomycetes</taxon>
        <taxon>Streptosporangiales</taxon>
        <taxon>Streptosporangiaceae</taxon>
        <taxon>Nonomuraea</taxon>
    </lineage>
</organism>
<dbReference type="InterPro" id="IPR011042">
    <property type="entry name" value="6-blade_b-propeller_TolB-like"/>
</dbReference>
<keyword evidence="6" id="KW-0472">Membrane</keyword>
<evidence type="ECO:0000313" key="9">
    <source>
        <dbReference type="Proteomes" id="UP001139648"/>
    </source>
</evidence>
<dbReference type="InterPro" id="IPR008271">
    <property type="entry name" value="Ser/Thr_kinase_AS"/>
</dbReference>
<name>A0A9X2GL45_9ACTN</name>
<feature type="compositionally biased region" description="Low complexity" evidence="5">
    <location>
        <begin position="387"/>
        <end position="409"/>
    </location>
</feature>
<dbReference type="PANTHER" id="PTHR43289:SF34">
    <property type="entry name" value="SERINE_THREONINE-PROTEIN KINASE YBDM-RELATED"/>
    <property type="match status" value="1"/>
</dbReference>
<dbReference type="AlphaFoldDB" id="A0A9X2GL45"/>